<protein>
    <submittedName>
        <fullName evidence="2">Uncharacterized protein</fullName>
    </submittedName>
</protein>
<dbReference type="RefSeq" id="WP_171597567.1">
    <property type="nucleotide sequence ID" value="NZ_RZNH01000067.1"/>
</dbReference>
<reference evidence="2 3" key="1">
    <citation type="submission" date="2018-12" db="EMBL/GenBank/DDBJ databases">
        <title>Marinifilum JC070 sp. nov., a marine bacterium isolated from Yongle Blue Hole in the South China Sea.</title>
        <authorList>
            <person name="Fu T."/>
        </authorList>
    </citation>
    <scope>NUCLEOTIDE SEQUENCE [LARGE SCALE GENOMIC DNA]</scope>
    <source>
        <strain evidence="2 3">JC070</strain>
    </source>
</reference>
<feature type="transmembrane region" description="Helical" evidence="1">
    <location>
        <begin position="105"/>
        <end position="124"/>
    </location>
</feature>
<proteinExistence type="predicted"/>
<keyword evidence="3" id="KW-1185">Reference proteome</keyword>
<name>A0ABX1X1L4_9BACT</name>
<sequence>MEDEILIKHLLLDKIAELKNTNAVKLSSLLNLDIDVCYSYCEEINYDGYIDFIDACSMDGKDALVTINGKGLIFFKNGGYEMELSITKKEFTSESRRSFLKTTSTIVGILTGISTLILGPLAFIQNREINELKGQINVVPTLKNELIGKWVNHSNISNSYYIFSNENTWEYITYGSGEKIVYKGEYQLGRDNGVFLRSFGSHHWGHDSTYIDIKSSIGSSYMFIKNDELINNQEDYEIKYRKVK</sequence>
<evidence type="ECO:0000313" key="3">
    <source>
        <dbReference type="Proteomes" id="UP000732105"/>
    </source>
</evidence>
<evidence type="ECO:0000313" key="2">
    <source>
        <dbReference type="EMBL" id="NOU62310.1"/>
    </source>
</evidence>
<dbReference type="Proteomes" id="UP000732105">
    <property type="component" value="Unassembled WGS sequence"/>
</dbReference>
<evidence type="ECO:0000256" key="1">
    <source>
        <dbReference type="SAM" id="Phobius"/>
    </source>
</evidence>
<keyword evidence="1" id="KW-1133">Transmembrane helix</keyword>
<dbReference type="EMBL" id="RZNH01000067">
    <property type="protein sequence ID" value="NOU62310.1"/>
    <property type="molecule type" value="Genomic_DNA"/>
</dbReference>
<accession>A0ABX1X1L4</accession>
<keyword evidence="1" id="KW-0812">Transmembrane</keyword>
<keyword evidence="1" id="KW-0472">Membrane</keyword>
<gene>
    <name evidence="2" type="ORF">ELS83_21165</name>
</gene>
<comment type="caution">
    <text evidence="2">The sequence shown here is derived from an EMBL/GenBank/DDBJ whole genome shotgun (WGS) entry which is preliminary data.</text>
</comment>
<organism evidence="2 3">
    <name type="scientific">Marinifilum caeruleilacunae</name>
    <dbReference type="NCBI Taxonomy" id="2499076"/>
    <lineage>
        <taxon>Bacteria</taxon>
        <taxon>Pseudomonadati</taxon>
        <taxon>Bacteroidota</taxon>
        <taxon>Bacteroidia</taxon>
        <taxon>Marinilabiliales</taxon>
        <taxon>Marinifilaceae</taxon>
    </lineage>
</organism>